<evidence type="ECO:0000313" key="6">
    <source>
        <dbReference type="Proteomes" id="UP000199727"/>
    </source>
</evidence>
<evidence type="ECO:0000256" key="2">
    <source>
        <dbReference type="ARBA" id="ARBA00023043"/>
    </source>
</evidence>
<keyword evidence="2 3" id="KW-0040">ANK repeat</keyword>
<dbReference type="Pfam" id="PF12796">
    <property type="entry name" value="Ank_2"/>
    <property type="match status" value="1"/>
</dbReference>
<dbReference type="PROSITE" id="PS50088">
    <property type="entry name" value="ANK_REPEAT"/>
    <property type="match status" value="1"/>
</dbReference>
<sequence length="228" mass="24890">MAQTSGKNLWVAASDGDIERVKYLIEQENCTPNDKDANSYTPLHAAASYAHIDLLSYLLSIGGDPNLTDDDGETPLYVVETIEVAKFLIDNGADPKWKNQEGLTAAELLDEDHPDVAAFLRGLTGEVAPTRSEGMDDEREVVDGDISNGQISQLALDNYTSTQTVALLQEAQRIMEECARDGVEPDERLREVVERAVRDGLAFGREAAEDEEAPAPAGGDQQKRARED</sequence>
<feature type="region of interest" description="Disordered" evidence="4">
    <location>
        <begin position="203"/>
        <end position="228"/>
    </location>
</feature>
<proteinExistence type="predicted"/>
<evidence type="ECO:0000256" key="3">
    <source>
        <dbReference type="PROSITE-ProRule" id="PRU00023"/>
    </source>
</evidence>
<evidence type="ECO:0000313" key="5">
    <source>
        <dbReference type="EMBL" id="OXG27350.1"/>
    </source>
</evidence>
<dbReference type="InterPro" id="IPR036770">
    <property type="entry name" value="Ankyrin_rpt-contain_sf"/>
</dbReference>
<evidence type="ECO:0000256" key="1">
    <source>
        <dbReference type="ARBA" id="ARBA00022737"/>
    </source>
</evidence>
<name>A0A854QJR5_CRYNE</name>
<dbReference type="PROSITE" id="PS50297">
    <property type="entry name" value="ANK_REP_REGION"/>
    <property type="match status" value="1"/>
</dbReference>
<dbReference type="InterPro" id="IPR002110">
    <property type="entry name" value="Ankyrin_rpt"/>
</dbReference>
<dbReference type="AlphaFoldDB" id="A0A854QJR5"/>
<accession>A0A854QJR5</accession>
<keyword evidence="1" id="KW-0677">Repeat</keyword>
<gene>
    <name evidence="5" type="ORF">C361_01153</name>
</gene>
<dbReference type="OrthoDB" id="19174at2759"/>
<protein>
    <submittedName>
        <fullName evidence="5">Ankyrin repeat-containing protein</fullName>
    </submittedName>
</protein>
<dbReference type="PRINTS" id="PR01415">
    <property type="entry name" value="ANKYRIN"/>
</dbReference>
<dbReference type="EMBL" id="AMKT01000020">
    <property type="protein sequence ID" value="OXG27350.1"/>
    <property type="molecule type" value="Genomic_DNA"/>
</dbReference>
<dbReference type="PANTHER" id="PTHR24171">
    <property type="entry name" value="ANKYRIN REPEAT DOMAIN-CONTAINING PROTEIN 39-RELATED"/>
    <property type="match status" value="1"/>
</dbReference>
<organism evidence="5 6">
    <name type="scientific">Cryptococcus neoformans Tu259-1</name>
    <dbReference type="NCBI Taxonomy" id="1230072"/>
    <lineage>
        <taxon>Eukaryota</taxon>
        <taxon>Fungi</taxon>
        <taxon>Dikarya</taxon>
        <taxon>Basidiomycota</taxon>
        <taxon>Agaricomycotina</taxon>
        <taxon>Tremellomycetes</taxon>
        <taxon>Tremellales</taxon>
        <taxon>Cryptococcaceae</taxon>
        <taxon>Cryptococcus</taxon>
        <taxon>Cryptococcus neoformans species complex</taxon>
    </lineage>
</organism>
<feature type="repeat" description="ANK" evidence="3">
    <location>
        <begin position="38"/>
        <end position="70"/>
    </location>
</feature>
<dbReference type="SUPFAM" id="SSF48403">
    <property type="entry name" value="Ankyrin repeat"/>
    <property type="match status" value="1"/>
</dbReference>
<evidence type="ECO:0000256" key="4">
    <source>
        <dbReference type="SAM" id="MobiDB-lite"/>
    </source>
</evidence>
<dbReference type="Proteomes" id="UP000199727">
    <property type="component" value="Unassembled WGS sequence"/>
</dbReference>
<dbReference type="SMART" id="SM00248">
    <property type="entry name" value="ANK"/>
    <property type="match status" value="3"/>
</dbReference>
<dbReference type="Gene3D" id="1.25.40.20">
    <property type="entry name" value="Ankyrin repeat-containing domain"/>
    <property type="match status" value="1"/>
</dbReference>
<comment type="caution">
    <text evidence="5">The sequence shown here is derived from an EMBL/GenBank/DDBJ whole genome shotgun (WGS) entry which is preliminary data.</text>
</comment>
<reference evidence="5 6" key="1">
    <citation type="submission" date="2017-06" db="EMBL/GenBank/DDBJ databases">
        <title>Global population genomics of the pathogenic fungus Cryptococcus neoformans var. grubii.</title>
        <authorList>
            <person name="Cuomo C."/>
            <person name="Litvintseva A."/>
            <person name="Chen Y."/>
            <person name="Young S."/>
            <person name="Zeng Q."/>
            <person name="Chapman S."/>
            <person name="Gujja S."/>
            <person name="Saif S."/>
            <person name="Birren B."/>
        </authorList>
    </citation>
    <scope>NUCLEOTIDE SEQUENCE [LARGE SCALE GENOMIC DNA]</scope>
    <source>
        <strain evidence="5 6">Tu259-1</strain>
    </source>
</reference>